<evidence type="ECO:0000256" key="2">
    <source>
        <dbReference type="ARBA" id="ARBA00006490"/>
    </source>
</evidence>
<dbReference type="InterPro" id="IPR015421">
    <property type="entry name" value="PyrdxlP-dep_Trfase_major"/>
</dbReference>
<evidence type="ECO:0000256" key="6">
    <source>
        <dbReference type="ARBA" id="ARBA00023004"/>
    </source>
</evidence>
<dbReference type="GO" id="GO:0008483">
    <property type="term" value="F:transaminase activity"/>
    <property type="evidence" value="ECO:0007669"/>
    <property type="project" value="UniProtKB-KW"/>
</dbReference>
<reference evidence="10" key="2">
    <citation type="journal article" date="2021" name="PeerJ">
        <title>Extensive microbial diversity within the chicken gut microbiome revealed by metagenomics and culture.</title>
        <authorList>
            <person name="Gilroy R."/>
            <person name="Ravi A."/>
            <person name="Getino M."/>
            <person name="Pursley I."/>
            <person name="Horton D.L."/>
            <person name="Alikhan N.F."/>
            <person name="Baker D."/>
            <person name="Gharbi K."/>
            <person name="Hall N."/>
            <person name="Watson M."/>
            <person name="Adriaenssens E.M."/>
            <person name="Foster-Nyarko E."/>
            <person name="Jarju S."/>
            <person name="Secka A."/>
            <person name="Antonio M."/>
            <person name="Oren A."/>
            <person name="Chaudhuri R.R."/>
            <person name="La Ragione R."/>
            <person name="Hildebrand F."/>
            <person name="Pallen M.J."/>
        </authorList>
    </citation>
    <scope>NUCLEOTIDE SEQUENCE</scope>
    <source>
        <strain evidence="10">17113</strain>
    </source>
</reference>
<dbReference type="Gene3D" id="1.10.260.50">
    <property type="match status" value="1"/>
</dbReference>
<evidence type="ECO:0000256" key="8">
    <source>
        <dbReference type="ARBA" id="ARBA00050776"/>
    </source>
</evidence>
<keyword evidence="7" id="KW-0411">Iron-sulfur</keyword>
<sequence length="376" mass="40209">MKAYLDFAATCFIRKEALEAYLEVNSQSWGNPSSIHEAGYKAARVLAKARESVLSSLKLTKTHDCLFLSGASEANNLAIKGTSLAFNSRGDKVIYGAGEHPSVIESCASLSRLGISALPIPLRDGAPDPMEAGKMISGAILCAVMAVNNETGAISDLDAFYSLRRDNPKTLLLVDATQAVGKEDFDYSKADFISFSGHKIGAPKGVGALVIRKGLRIKPLIDGGEQELGLRAGTVDVASASALAVALELSVKEQEAAKERATLLYARLKEGLTAFTGLVKLHESPRQSPFILSFSTLRHKASVIVEGLSNMGYCVSSVSACSSKRENSSYVLKAMGREERECANPIRVSFSAFSTPEEVDGLLEALTVLFKEVRPL</sequence>
<keyword evidence="6" id="KW-0408">Iron</keyword>
<reference evidence="10" key="1">
    <citation type="submission" date="2020-10" db="EMBL/GenBank/DDBJ databases">
        <authorList>
            <person name="Gilroy R."/>
        </authorList>
    </citation>
    <scope>NUCLEOTIDE SEQUENCE</scope>
    <source>
        <strain evidence="10">17113</strain>
    </source>
</reference>
<protein>
    <submittedName>
        <fullName evidence="10">Aminotransferase class V-fold PLP-dependent enzyme</fullName>
    </submittedName>
</protein>
<keyword evidence="4" id="KW-0479">Metal-binding</keyword>
<keyword evidence="5" id="KW-0663">Pyridoxal phosphate</keyword>
<proteinExistence type="inferred from homology"/>
<accession>A0A9D9DE16</accession>
<dbReference type="InterPro" id="IPR015422">
    <property type="entry name" value="PyrdxlP-dep_Trfase_small"/>
</dbReference>
<dbReference type="Proteomes" id="UP000823634">
    <property type="component" value="Unassembled WGS sequence"/>
</dbReference>
<evidence type="ECO:0000256" key="1">
    <source>
        <dbReference type="ARBA" id="ARBA00001933"/>
    </source>
</evidence>
<dbReference type="SUPFAM" id="SSF53383">
    <property type="entry name" value="PLP-dependent transferases"/>
    <property type="match status" value="1"/>
</dbReference>
<dbReference type="Gene3D" id="3.90.1150.10">
    <property type="entry name" value="Aspartate Aminotransferase, domain 1"/>
    <property type="match status" value="1"/>
</dbReference>
<dbReference type="PIRSF" id="PIRSF005572">
    <property type="entry name" value="NifS"/>
    <property type="match status" value="1"/>
</dbReference>
<comment type="similarity">
    <text evidence="2">Belongs to the class-V pyridoxal-phosphate-dependent aminotransferase family. NifS/IscS subfamily.</text>
</comment>
<gene>
    <name evidence="10" type="ORF">IAC61_00695</name>
</gene>
<evidence type="ECO:0000256" key="4">
    <source>
        <dbReference type="ARBA" id="ARBA00022723"/>
    </source>
</evidence>
<dbReference type="GO" id="GO:0046872">
    <property type="term" value="F:metal ion binding"/>
    <property type="evidence" value="ECO:0007669"/>
    <property type="project" value="UniProtKB-KW"/>
</dbReference>
<keyword evidence="10" id="KW-0032">Aminotransferase</keyword>
<evidence type="ECO:0000313" key="11">
    <source>
        <dbReference type="Proteomes" id="UP000823634"/>
    </source>
</evidence>
<dbReference type="PANTHER" id="PTHR11601:SF34">
    <property type="entry name" value="CYSTEINE DESULFURASE"/>
    <property type="match status" value="1"/>
</dbReference>
<evidence type="ECO:0000256" key="5">
    <source>
        <dbReference type="ARBA" id="ARBA00022898"/>
    </source>
</evidence>
<evidence type="ECO:0000256" key="3">
    <source>
        <dbReference type="ARBA" id="ARBA00022679"/>
    </source>
</evidence>
<dbReference type="PANTHER" id="PTHR11601">
    <property type="entry name" value="CYSTEINE DESULFURYLASE FAMILY MEMBER"/>
    <property type="match status" value="1"/>
</dbReference>
<dbReference type="InterPro" id="IPR015424">
    <property type="entry name" value="PyrdxlP-dep_Trfase"/>
</dbReference>
<evidence type="ECO:0000259" key="9">
    <source>
        <dbReference type="Pfam" id="PF00266"/>
    </source>
</evidence>
<dbReference type="AlphaFoldDB" id="A0A9D9DE16"/>
<name>A0A9D9DE16_9FIRM</name>
<comment type="caution">
    <text evidence="10">The sequence shown here is derived from an EMBL/GenBank/DDBJ whole genome shotgun (WGS) entry which is preliminary data.</text>
</comment>
<feature type="domain" description="Aminotransferase class V" evidence="9">
    <location>
        <begin position="4"/>
        <end position="362"/>
    </location>
</feature>
<organism evidence="10 11">
    <name type="scientific">Candidatus Alloenteromonas pullistercoris</name>
    <dbReference type="NCBI Taxonomy" id="2840785"/>
    <lineage>
        <taxon>Bacteria</taxon>
        <taxon>Bacillati</taxon>
        <taxon>Bacillota</taxon>
        <taxon>Bacillota incertae sedis</taxon>
        <taxon>Candidatus Alloenteromonas</taxon>
    </lineage>
</organism>
<dbReference type="EMBL" id="JADINA010000007">
    <property type="protein sequence ID" value="MBO8425822.1"/>
    <property type="molecule type" value="Genomic_DNA"/>
</dbReference>
<dbReference type="Gene3D" id="3.40.640.10">
    <property type="entry name" value="Type I PLP-dependent aspartate aminotransferase-like (Major domain)"/>
    <property type="match status" value="1"/>
</dbReference>
<evidence type="ECO:0000313" key="10">
    <source>
        <dbReference type="EMBL" id="MBO8425822.1"/>
    </source>
</evidence>
<dbReference type="InterPro" id="IPR016454">
    <property type="entry name" value="Cysteine_dSase"/>
</dbReference>
<comment type="cofactor">
    <cofactor evidence="1">
        <name>pyridoxal 5'-phosphate</name>
        <dbReference type="ChEBI" id="CHEBI:597326"/>
    </cofactor>
</comment>
<comment type="catalytic activity">
    <reaction evidence="8">
        <text>(sulfur carrier)-H + L-cysteine = (sulfur carrier)-SH + L-alanine</text>
        <dbReference type="Rhea" id="RHEA:43892"/>
        <dbReference type="Rhea" id="RHEA-COMP:14737"/>
        <dbReference type="Rhea" id="RHEA-COMP:14739"/>
        <dbReference type="ChEBI" id="CHEBI:29917"/>
        <dbReference type="ChEBI" id="CHEBI:35235"/>
        <dbReference type="ChEBI" id="CHEBI:57972"/>
        <dbReference type="ChEBI" id="CHEBI:64428"/>
        <dbReference type="EC" id="2.8.1.7"/>
    </reaction>
</comment>
<keyword evidence="3" id="KW-0808">Transferase</keyword>
<dbReference type="GO" id="GO:0031071">
    <property type="term" value="F:cysteine desulfurase activity"/>
    <property type="evidence" value="ECO:0007669"/>
    <property type="project" value="UniProtKB-EC"/>
</dbReference>
<evidence type="ECO:0000256" key="7">
    <source>
        <dbReference type="ARBA" id="ARBA00023014"/>
    </source>
</evidence>
<dbReference type="Pfam" id="PF00266">
    <property type="entry name" value="Aminotran_5"/>
    <property type="match status" value="1"/>
</dbReference>
<dbReference type="GO" id="GO:0051536">
    <property type="term" value="F:iron-sulfur cluster binding"/>
    <property type="evidence" value="ECO:0007669"/>
    <property type="project" value="UniProtKB-KW"/>
</dbReference>
<dbReference type="InterPro" id="IPR000192">
    <property type="entry name" value="Aminotrans_V_dom"/>
</dbReference>